<dbReference type="Pfam" id="PF11181">
    <property type="entry name" value="YflT"/>
    <property type="match status" value="1"/>
</dbReference>
<reference evidence="2" key="1">
    <citation type="submission" date="2021-09" db="EMBL/GenBank/DDBJ databases">
        <title>Genome analysis of Fictibacillus sp. KIGAM418 isolated from marine sediment.</title>
        <authorList>
            <person name="Seo M.-J."/>
            <person name="Cho E.-S."/>
            <person name="Hwang C.Y."/>
        </authorList>
    </citation>
    <scope>NUCLEOTIDE SEQUENCE</scope>
    <source>
        <strain evidence="2">KIGAM418</strain>
    </source>
</reference>
<proteinExistence type="predicted"/>
<evidence type="ECO:0000259" key="1">
    <source>
        <dbReference type="Pfam" id="PF11181"/>
    </source>
</evidence>
<accession>A0A9X1XFR1</accession>
<sequence length="117" mass="13095">MAVKPLVREFSTEQEVISAVNELEIRGINHDDIYVLAHERDDTRDIADAADANTIGTAEEGLGTAIKNLFQKRGDELRNKLEEVGLSSIEAEQYERKLDEGKVLVLVKGDNNLDTWL</sequence>
<evidence type="ECO:0000313" key="3">
    <source>
        <dbReference type="Proteomes" id="UP001139011"/>
    </source>
</evidence>
<protein>
    <submittedName>
        <fullName evidence="2">General stress protein</fullName>
    </submittedName>
</protein>
<name>A0A9X1XFR1_9BACL</name>
<dbReference type="RefSeq" id="WP_248254473.1">
    <property type="nucleotide sequence ID" value="NZ_JAIWJX010000002.1"/>
</dbReference>
<dbReference type="EMBL" id="JAIWJX010000002">
    <property type="protein sequence ID" value="MCK6259291.1"/>
    <property type="molecule type" value="Genomic_DNA"/>
</dbReference>
<organism evidence="2 3">
    <name type="scientific">Fictibacillus marinisediminis</name>
    <dbReference type="NCBI Taxonomy" id="2878389"/>
    <lineage>
        <taxon>Bacteria</taxon>
        <taxon>Bacillati</taxon>
        <taxon>Bacillota</taxon>
        <taxon>Bacilli</taxon>
        <taxon>Bacillales</taxon>
        <taxon>Fictibacillaceae</taxon>
        <taxon>Fictibacillus</taxon>
    </lineage>
</organism>
<comment type="caution">
    <text evidence="2">The sequence shown here is derived from an EMBL/GenBank/DDBJ whole genome shotgun (WGS) entry which is preliminary data.</text>
</comment>
<evidence type="ECO:0000313" key="2">
    <source>
        <dbReference type="EMBL" id="MCK6259291.1"/>
    </source>
</evidence>
<keyword evidence="3" id="KW-1185">Reference proteome</keyword>
<gene>
    <name evidence="2" type="ORF">LCY76_22205</name>
</gene>
<dbReference type="InterPro" id="IPR025889">
    <property type="entry name" value="GSP17M-like_dom"/>
</dbReference>
<dbReference type="Proteomes" id="UP001139011">
    <property type="component" value="Unassembled WGS sequence"/>
</dbReference>
<feature type="domain" description="General stress protein 17M-like" evidence="1">
    <location>
        <begin position="5"/>
        <end position="101"/>
    </location>
</feature>
<dbReference type="AlphaFoldDB" id="A0A9X1XFR1"/>